<evidence type="ECO:0000313" key="2">
    <source>
        <dbReference type="Proteomes" id="UP000814140"/>
    </source>
</evidence>
<reference evidence="1" key="2">
    <citation type="journal article" date="2022" name="New Phytol.">
        <title>Evolutionary transition to the ectomycorrhizal habit in the genomes of a hyperdiverse lineage of mushroom-forming fungi.</title>
        <authorList>
            <person name="Looney B."/>
            <person name="Miyauchi S."/>
            <person name="Morin E."/>
            <person name="Drula E."/>
            <person name="Courty P.E."/>
            <person name="Kohler A."/>
            <person name="Kuo A."/>
            <person name="LaButti K."/>
            <person name="Pangilinan J."/>
            <person name="Lipzen A."/>
            <person name="Riley R."/>
            <person name="Andreopoulos W."/>
            <person name="He G."/>
            <person name="Johnson J."/>
            <person name="Nolan M."/>
            <person name="Tritt A."/>
            <person name="Barry K.W."/>
            <person name="Grigoriev I.V."/>
            <person name="Nagy L.G."/>
            <person name="Hibbett D."/>
            <person name="Henrissat B."/>
            <person name="Matheny P.B."/>
            <person name="Labbe J."/>
            <person name="Martin F.M."/>
        </authorList>
    </citation>
    <scope>NUCLEOTIDE SEQUENCE</scope>
    <source>
        <strain evidence="1">HHB10654</strain>
    </source>
</reference>
<proteinExistence type="predicted"/>
<protein>
    <submittedName>
        <fullName evidence="1">Acyl-CoA N-acyltransferase</fullName>
    </submittedName>
</protein>
<comment type="caution">
    <text evidence="1">The sequence shown here is derived from an EMBL/GenBank/DDBJ whole genome shotgun (WGS) entry which is preliminary data.</text>
</comment>
<sequence>MSVNIRPARVDDVTGMQACNLQNLPENNLLHYYLHHLLTWPSLPYVAEDAKGRIVGYVIARIVADNAGAVHGHLRSISVLRPYRRTGLARKLALQCRKPSPLPYSPTSDIVRSEEAMRTTYRAAYVVLNVRKTNRGAICLYRDALGFAVHAIREKHYADGEDAYVMRLSLDL</sequence>
<evidence type="ECO:0000313" key="1">
    <source>
        <dbReference type="EMBL" id="KAI0065888.1"/>
    </source>
</evidence>
<accession>A0ACB8TCZ8</accession>
<organism evidence="1 2">
    <name type="scientific">Artomyces pyxidatus</name>
    <dbReference type="NCBI Taxonomy" id="48021"/>
    <lineage>
        <taxon>Eukaryota</taxon>
        <taxon>Fungi</taxon>
        <taxon>Dikarya</taxon>
        <taxon>Basidiomycota</taxon>
        <taxon>Agaricomycotina</taxon>
        <taxon>Agaricomycetes</taxon>
        <taxon>Russulales</taxon>
        <taxon>Auriscalpiaceae</taxon>
        <taxon>Artomyces</taxon>
    </lineage>
</organism>
<keyword evidence="2" id="KW-1185">Reference proteome</keyword>
<gene>
    <name evidence="1" type="ORF">BV25DRAFT_1913316</name>
</gene>
<dbReference type="Proteomes" id="UP000814140">
    <property type="component" value="Unassembled WGS sequence"/>
</dbReference>
<name>A0ACB8TCZ8_9AGAM</name>
<dbReference type="EMBL" id="MU277194">
    <property type="protein sequence ID" value="KAI0065888.1"/>
    <property type="molecule type" value="Genomic_DNA"/>
</dbReference>
<reference evidence="1" key="1">
    <citation type="submission" date="2021-03" db="EMBL/GenBank/DDBJ databases">
        <authorList>
            <consortium name="DOE Joint Genome Institute"/>
            <person name="Ahrendt S."/>
            <person name="Looney B.P."/>
            <person name="Miyauchi S."/>
            <person name="Morin E."/>
            <person name="Drula E."/>
            <person name="Courty P.E."/>
            <person name="Chicoki N."/>
            <person name="Fauchery L."/>
            <person name="Kohler A."/>
            <person name="Kuo A."/>
            <person name="Labutti K."/>
            <person name="Pangilinan J."/>
            <person name="Lipzen A."/>
            <person name="Riley R."/>
            <person name="Andreopoulos W."/>
            <person name="He G."/>
            <person name="Johnson J."/>
            <person name="Barry K.W."/>
            <person name="Grigoriev I.V."/>
            <person name="Nagy L."/>
            <person name="Hibbett D."/>
            <person name="Henrissat B."/>
            <person name="Matheny P.B."/>
            <person name="Labbe J."/>
            <person name="Martin F."/>
        </authorList>
    </citation>
    <scope>NUCLEOTIDE SEQUENCE</scope>
    <source>
        <strain evidence="1">HHB10654</strain>
    </source>
</reference>